<organism evidence="1">
    <name type="scientific">Rhizophora mucronata</name>
    <name type="common">Asiatic mangrove</name>
    <dbReference type="NCBI Taxonomy" id="61149"/>
    <lineage>
        <taxon>Eukaryota</taxon>
        <taxon>Viridiplantae</taxon>
        <taxon>Streptophyta</taxon>
        <taxon>Embryophyta</taxon>
        <taxon>Tracheophyta</taxon>
        <taxon>Spermatophyta</taxon>
        <taxon>Magnoliopsida</taxon>
        <taxon>eudicotyledons</taxon>
        <taxon>Gunneridae</taxon>
        <taxon>Pentapetalae</taxon>
        <taxon>rosids</taxon>
        <taxon>fabids</taxon>
        <taxon>Malpighiales</taxon>
        <taxon>Rhizophoraceae</taxon>
        <taxon>Rhizophora</taxon>
    </lineage>
</organism>
<accession>A0A2P2PVR1</accession>
<evidence type="ECO:0000313" key="1">
    <source>
        <dbReference type="EMBL" id="MBX58841.1"/>
    </source>
</evidence>
<name>A0A2P2PVR1_RHIMU</name>
<dbReference type="AlphaFoldDB" id="A0A2P2PVR1"/>
<dbReference type="EMBL" id="GGEC01078357">
    <property type="protein sequence ID" value="MBX58841.1"/>
    <property type="molecule type" value="Transcribed_RNA"/>
</dbReference>
<proteinExistence type="predicted"/>
<reference evidence="1" key="1">
    <citation type="submission" date="2018-02" db="EMBL/GenBank/DDBJ databases">
        <title>Rhizophora mucronata_Transcriptome.</title>
        <authorList>
            <person name="Meera S.P."/>
            <person name="Sreeshan A."/>
            <person name="Augustine A."/>
        </authorList>
    </citation>
    <scope>NUCLEOTIDE SEQUENCE</scope>
    <source>
        <tissue evidence="1">Leaf</tissue>
    </source>
</reference>
<protein>
    <submittedName>
        <fullName evidence="1">Uncharacterized protein</fullName>
    </submittedName>
</protein>
<sequence length="36" mass="3948">MGVEAIHPKSCRLGSTYELSPLGGIFKDDVPHHKKV</sequence>